<evidence type="ECO:0000256" key="2">
    <source>
        <dbReference type="ARBA" id="ARBA00008143"/>
    </source>
</evidence>
<dbReference type="GO" id="GO:0044718">
    <property type="term" value="P:siderophore transmembrane transport"/>
    <property type="evidence" value="ECO:0007669"/>
    <property type="project" value="TreeGrafter"/>
</dbReference>
<dbReference type="GO" id="GO:0015344">
    <property type="term" value="F:siderophore uptake transmembrane transporter activity"/>
    <property type="evidence" value="ECO:0007669"/>
    <property type="project" value="TreeGrafter"/>
</dbReference>
<evidence type="ECO:0000256" key="9">
    <source>
        <dbReference type="ARBA" id="ARBA00023170"/>
    </source>
</evidence>
<protein>
    <submittedName>
        <fullName evidence="15">TonB-dependent outer membrane receptor</fullName>
    </submittedName>
</protein>
<evidence type="ECO:0000256" key="4">
    <source>
        <dbReference type="ARBA" id="ARBA00022452"/>
    </source>
</evidence>
<evidence type="ECO:0000256" key="3">
    <source>
        <dbReference type="ARBA" id="ARBA00022448"/>
    </source>
</evidence>
<feature type="domain" description="TonB-dependent receptor-like beta-barrel" evidence="13">
    <location>
        <begin position="258"/>
        <end position="650"/>
    </location>
</feature>
<dbReference type="AlphaFoldDB" id="E8MAJ9"/>
<keyword evidence="6" id="KW-0732">Signal</keyword>
<evidence type="ECO:0000313" key="16">
    <source>
        <dbReference type="Proteomes" id="UP000006228"/>
    </source>
</evidence>
<dbReference type="PANTHER" id="PTHR30069:SF29">
    <property type="entry name" value="HEMOGLOBIN AND HEMOGLOBIN-HAPTOGLOBIN-BINDING PROTEIN 1-RELATED"/>
    <property type="match status" value="1"/>
</dbReference>
<evidence type="ECO:0000256" key="5">
    <source>
        <dbReference type="ARBA" id="ARBA00022692"/>
    </source>
</evidence>
<comment type="caution">
    <text evidence="15">The sequence shown here is derived from an EMBL/GenBank/DDBJ whole genome shotgun (WGS) entry which is preliminary data.</text>
</comment>
<evidence type="ECO:0000259" key="13">
    <source>
        <dbReference type="Pfam" id="PF00593"/>
    </source>
</evidence>
<keyword evidence="10 11" id="KW-0998">Cell outer membrane</keyword>
<keyword evidence="4 11" id="KW-1134">Transmembrane beta strand</keyword>
<dbReference type="PROSITE" id="PS52016">
    <property type="entry name" value="TONB_DEPENDENT_REC_3"/>
    <property type="match status" value="1"/>
</dbReference>
<dbReference type="Gene3D" id="2.40.170.20">
    <property type="entry name" value="TonB-dependent receptor, beta-barrel domain"/>
    <property type="match status" value="1"/>
</dbReference>
<keyword evidence="7 12" id="KW-0798">TonB box</keyword>
<gene>
    <name evidence="15" type="ORF">VISI1226_21259</name>
</gene>
<dbReference type="Proteomes" id="UP000006228">
    <property type="component" value="Unassembled WGS sequence"/>
</dbReference>
<evidence type="ECO:0000259" key="14">
    <source>
        <dbReference type="Pfam" id="PF07715"/>
    </source>
</evidence>
<dbReference type="InterPro" id="IPR036942">
    <property type="entry name" value="Beta-barrel_TonB_sf"/>
</dbReference>
<comment type="subcellular location">
    <subcellularLocation>
        <location evidence="1 11">Cell outer membrane</location>
        <topology evidence="1 11">Multi-pass membrane protein</topology>
    </subcellularLocation>
</comment>
<sequence length="690" mass="77945">MFQHSIVFSSLLITGFVASASDNLDELMSMSLEQLSMLDVSMETASKSSQKLTEIPASVYVLSNERIIRSGVRTIAEALSLVPGLYVSKWNENTYHVSARGFHDGLYNKMLVMVDGRSVYSPIYGGVYWSTLDYVLADIDRIEVLRGPSGAIWGGNAANGVVNIITKPSSETLGSYISGTVGRYSAYDLSIRQGVRFSESTSGRAFYKTKSNPIFLSSSSDNWQWHNAGIQIDNAEQNSAWQLRAGGSKMTSQLELNDITFEPSDPYNQPVKLAPVSGEVASTSVYAQFNYQYEESQSQKLEASLWFDHVEDESPDAPGEYTTVDLEAHYTKNYTPQHEVIFGGGARYIGLTFHDRWQDVDLYQLPSYSRTYDISSANDYIANAFIQSTYAWTTKLSSVVGIKGEYFEQNSTFELSPQARLLYSFNDAHQVWGGLGRAVMSPSYMDSNSYYQETRLEWFNGVPYGATNLTLPNDDLDNETVWTAELGYRFNSSDKFELDATVFYSDYENIRGNDCFNDVVYPGLEHVWFCFNSDDYSAKTKGIELASHYQVNEQLSVYATYSYLSVDANWQGGTYSNGDDEHFLSLPSQHLASLQTLWNINENVQWDFVIHYLDNEYTDEMLAAYEYPVGASLDDVKAHFTFDSRLAWRKNSNAPLFELIAQKIQSGKSYDSWALYPNEQLVYVRVSHEF</sequence>
<evidence type="ECO:0000313" key="15">
    <source>
        <dbReference type="EMBL" id="EGA68974.1"/>
    </source>
</evidence>
<evidence type="ECO:0000256" key="10">
    <source>
        <dbReference type="ARBA" id="ARBA00023237"/>
    </source>
</evidence>
<dbReference type="PANTHER" id="PTHR30069">
    <property type="entry name" value="TONB-DEPENDENT OUTER MEMBRANE RECEPTOR"/>
    <property type="match status" value="1"/>
</dbReference>
<evidence type="ECO:0000256" key="6">
    <source>
        <dbReference type="ARBA" id="ARBA00022729"/>
    </source>
</evidence>
<dbReference type="InterPro" id="IPR039426">
    <property type="entry name" value="TonB-dep_rcpt-like"/>
</dbReference>
<dbReference type="GO" id="GO:0009279">
    <property type="term" value="C:cell outer membrane"/>
    <property type="evidence" value="ECO:0007669"/>
    <property type="project" value="UniProtKB-SubCell"/>
</dbReference>
<dbReference type="InterPro" id="IPR037066">
    <property type="entry name" value="Plug_dom_sf"/>
</dbReference>
<evidence type="ECO:0000256" key="7">
    <source>
        <dbReference type="ARBA" id="ARBA00023077"/>
    </source>
</evidence>
<keyword evidence="5 11" id="KW-0812">Transmembrane</keyword>
<feature type="domain" description="TonB-dependent receptor plug" evidence="14">
    <location>
        <begin position="52"/>
        <end position="161"/>
    </location>
</feature>
<comment type="similarity">
    <text evidence="2">Belongs to the TonB-dependent receptor family. Hemoglobin/haptoglobin binding protein subfamily.</text>
</comment>
<evidence type="ECO:0000256" key="12">
    <source>
        <dbReference type="RuleBase" id="RU003357"/>
    </source>
</evidence>
<dbReference type="EMBL" id="AEVT01000094">
    <property type="protein sequence ID" value="EGA68974.1"/>
    <property type="molecule type" value="Genomic_DNA"/>
</dbReference>
<evidence type="ECO:0000256" key="8">
    <source>
        <dbReference type="ARBA" id="ARBA00023136"/>
    </source>
</evidence>
<dbReference type="SUPFAM" id="SSF56935">
    <property type="entry name" value="Porins"/>
    <property type="match status" value="1"/>
</dbReference>
<dbReference type="GeneID" id="95570596"/>
<accession>E8MAJ9</accession>
<keyword evidence="9 15" id="KW-0675">Receptor</keyword>
<evidence type="ECO:0000256" key="1">
    <source>
        <dbReference type="ARBA" id="ARBA00004571"/>
    </source>
</evidence>
<name>E8MAJ9_PHOS4</name>
<dbReference type="RefSeq" id="WP_008079418.1">
    <property type="nucleotide sequence ID" value="NZ_AEVT01000094.1"/>
</dbReference>
<dbReference type="Pfam" id="PF07715">
    <property type="entry name" value="Plug"/>
    <property type="match status" value="1"/>
</dbReference>
<dbReference type="InterPro" id="IPR012910">
    <property type="entry name" value="Plug_dom"/>
</dbReference>
<proteinExistence type="inferred from homology"/>
<keyword evidence="3 11" id="KW-0813">Transport</keyword>
<organism evidence="15 16">
    <name type="scientific">Vibrio sinaloensis DSM 21326</name>
    <dbReference type="NCBI Taxonomy" id="945550"/>
    <lineage>
        <taxon>Bacteria</taxon>
        <taxon>Pseudomonadati</taxon>
        <taxon>Pseudomonadota</taxon>
        <taxon>Gammaproteobacteria</taxon>
        <taxon>Vibrionales</taxon>
        <taxon>Vibrionaceae</taxon>
        <taxon>Vibrio</taxon>
        <taxon>Vibrio oreintalis group</taxon>
    </lineage>
</organism>
<dbReference type="Pfam" id="PF00593">
    <property type="entry name" value="TonB_dep_Rec_b-barrel"/>
    <property type="match status" value="1"/>
</dbReference>
<dbReference type="Gene3D" id="2.170.130.10">
    <property type="entry name" value="TonB-dependent receptor, plug domain"/>
    <property type="match status" value="1"/>
</dbReference>
<reference evidence="15 16" key="1">
    <citation type="journal article" date="2012" name="Int. J. Syst. Evol. Microbiol.">
        <title>Vibrio caribbeanicus sp. nov., isolated from the marine sponge Scleritoderma cyanea.</title>
        <authorList>
            <person name="Hoffmann M."/>
            <person name="Monday S.R."/>
            <person name="Allard M.W."/>
            <person name="Strain E.A."/>
            <person name="Whittaker P."/>
            <person name="Naum M."/>
            <person name="McCarthy P.J."/>
            <person name="Lopez J.V."/>
            <person name="Fischer M."/>
            <person name="Brown E.W."/>
        </authorList>
    </citation>
    <scope>NUCLEOTIDE SEQUENCE [LARGE SCALE GENOMIC DNA]</scope>
    <source>
        <strain evidence="16">DSMZ 21326</strain>
    </source>
</reference>
<keyword evidence="8 11" id="KW-0472">Membrane</keyword>
<evidence type="ECO:0000256" key="11">
    <source>
        <dbReference type="PROSITE-ProRule" id="PRU01360"/>
    </source>
</evidence>
<dbReference type="eggNOG" id="COG4771">
    <property type="taxonomic scope" value="Bacteria"/>
</dbReference>
<dbReference type="InterPro" id="IPR000531">
    <property type="entry name" value="Beta-barrel_TonB"/>
</dbReference>